<evidence type="ECO:0000313" key="1">
    <source>
        <dbReference type="EMBL" id="KAF5775054.1"/>
    </source>
</evidence>
<protein>
    <submittedName>
        <fullName evidence="3">Uncharacterized protein</fullName>
    </submittedName>
</protein>
<accession>A0A251SWS0</accession>
<gene>
    <name evidence="2" type="ORF">HannXRQ_Chr13g0418061</name>
    <name evidence="3" type="ORF">HannXRQ_Chr13g0419281</name>
    <name evidence="1" type="ORF">HanXRQr2_Chr13g0607741</name>
</gene>
<dbReference type="AlphaFoldDB" id="A0A251SWS0"/>
<evidence type="ECO:0000313" key="3">
    <source>
        <dbReference type="EMBL" id="OTG03003.1"/>
    </source>
</evidence>
<keyword evidence="4" id="KW-1185">Reference proteome</keyword>
<name>A0A251SWS0_HELAN</name>
<dbReference type="EMBL" id="MNCJ02000328">
    <property type="protein sequence ID" value="KAF5775054.1"/>
    <property type="molecule type" value="Genomic_DNA"/>
</dbReference>
<sequence>MYGTQLVVSAAVNLEIKVVDMWTEIGIMPFIAYGRKRATEDRFGCGSRQSDASREWQHRT</sequence>
<dbReference type="EMBL" id="CM007902">
    <property type="protein sequence ID" value="OTG02891.1"/>
    <property type="molecule type" value="Genomic_DNA"/>
</dbReference>
<evidence type="ECO:0000313" key="4">
    <source>
        <dbReference type="Proteomes" id="UP000215914"/>
    </source>
</evidence>
<evidence type="ECO:0000313" key="2">
    <source>
        <dbReference type="EMBL" id="OTG02891.1"/>
    </source>
</evidence>
<dbReference type="Proteomes" id="UP000215914">
    <property type="component" value="Chromosome 13"/>
</dbReference>
<dbReference type="EMBL" id="CM007902">
    <property type="protein sequence ID" value="OTG03003.1"/>
    <property type="molecule type" value="Genomic_DNA"/>
</dbReference>
<reference evidence="1 4" key="1">
    <citation type="journal article" date="2017" name="Nature">
        <title>The sunflower genome provides insights into oil metabolism, flowering and Asterid evolution.</title>
        <authorList>
            <person name="Badouin H."/>
            <person name="Gouzy J."/>
            <person name="Grassa C.J."/>
            <person name="Murat F."/>
            <person name="Staton S.E."/>
            <person name="Cottret L."/>
            <person name="Lelandais-Briere C."/>
            <person name="Owens G.L."/>
            <person name="Carrere S."/>
            <person name="Mayjonade B."/>
            <person name="Legrand L."/>
            <person name="Gill N."/>
            <person name="Kane N.C."/>
            <person name="Bowers J.E."/>
            <person name="Hubner S."/>
            <person name="Bellec A."/>
            <person name="Berard A."/>
            <person name="Berges H."/>
            <person name="Blanchet N."/>
            <person name="Boniface M.C."/>
            <person name="Brunel D."/>
            <person name="Catrice O."/>
            <person name="Chaidir N."/>
            <person name="Claudel C."/>
            <person name="Donnadieu C."/>
            <person name="Faraut T."/>
            <person name="Fievet G."/>
            <person name="Helmstetter N."/>
            <person name="King M."/>
            <person name="Knapp S.J."/>
            <person name="Lai Z."/>
            <person name="Le Paslier M.C."/>
            <person name="Lippi Y."/>
            <person name="Lorenzon L."/>
            <person name="Mandel J.R."/>
            <person name="Marage G."/>
            <person name="Marchand G."/>
            <person name="Marquand E."/>
            <person name="Bret-Mestries E."/>
            <person name="Morien E."/>
            <person name="Nambeesan S."/>
            <person name="Nguyen T."/>
            <person name="Pegot-Espagnet P."/>
            <person name="Pouilly N."/>
            <person name="Raftis F."/>
            <person name="Sallet E."/>
            <person name="Schiex T."/>
            <person name="Thomas J."/>
            <person name="Vandecasteele C."/>
            <person name="Vares D."/>
            <person name="Vear F."/>
            <person name="Vautrin S."/>
            <person name="Crespi M."/>
            <person name="Mangin B."/>
            <person name="Burke J.M."/>
            <person name="Salse J."/>
            <person name="Munos S."/>
            <person name="Vincourt P."/>
            <person name="Rieseberg L.H."/>
            <person name="Langlade N.B."/>
        </authorList>
    </citation>
    <scope>NUCLEOTIDE SEQUENCE [LARGE SCALE GENOMIC DNA]</scope>
    <source>
        <strain evidence="4">cv. SF193</strain>
        <tissue evidence="1">Leaves</tissue>
    </source>
</reference>
<reference evidence="3" key="2">
    <citation type="submission" date="2017-02" db="EMBL/GenBank/DDBJ databases">
        <title>Sunflower complete genome.</title>
        <authorList>
            <person name="Langlade N."/>
            <person name="Munos S."/>
        </authorList>
    </citation>
    <scope>NUCLEOTIDE SEQUENCE [LARGE SCALE GENOMIC DNA]</scope>
    <source>
        <tissue evidence="3">Leaves</tissue>
    </source>
</reference>
<proteinExistence type="predicted"/>
<reference evidence="1" key="3">
    <citation type="submission" date="2020-06" db="EMBL/GenBank/DDBJ databases">
        <title>Helianthus annuus Genome sequencing and assembly Release 2.</title>
        <authorList>
            <person name="Gouzy J."/>
            <person name="Langlade N."/>
            <person name="Munos S."/>
        </authorList>
    </citation>
    <scope>NUCLEOTIDE SEQUENCE</scope>
    <source>
        <tissue evidence="1">Leaves</tissue>
    </source>
</reference>
<organism evidence="3 4">
    <name type="scientific">Helianthus annuus</name>
    <name type="common">Common sunflower</name>
    <dbReference type="NCBI Taxonomy" id="4232"/>
    <lineage>
        <taxon>Eukaryota</taxon>
        <taxon>Viridiplantae</taxon>
        <taxon>Streptophyta</taxon>
        <taxon>Embryophyta</taxon>
        <taxon>Tracheophyta</taxon>
        <taxon>Spermatophyta</taxon>
        <taxon>Magnoliopsida</taxon>
        <taxon>eudicotyledons</taxon>
        <taxon>Gunneridae</taxon>
        <taxon>Pentapetalae</taxon>
        <taxon>asterids</taxon>
        <taxon>campanulids</taxon>
        <taxon>Asterales</taxon>
        <taxon>Asteraceae</taxon>
        <taxon>Asteroideae</taxon>
        <taxon>Heliantheae alliance</taxon>
        <taxon>Heliantheae</taxon>
        <taxon>Helianthus</taxon>
    </lineage>
</organism>
<dbReference type="Gramene" id="mRNA:HanXRQr2_Chr13g0607741">
    <property type="protein sequence ID" value="mRNA:HanXRQr2_Chr13g0607741"/>
    <property type="gene ID" value="HanXRQr2_Chr13g0607741"/>
</dbReference>